<name>A0A1V5SD84_9BACT</name>
<dbReference type="AlphaFoldDB" id="A0A1V5SD84"/>
<dbReference type="PANTHER" id="PTHR39426:SF1">
    <property type="entry name" value="HOMOLOGY TO DEATH-ON-CURING PROTEIN OF PHAGE P1"/>
    <property type="match status" value="1"/>
</dbReference>
<dbReference type="NCBIfam" id="TIGR01550">
    <property type="entry name" value="DOC_P1"/>
    <property type="match status" value="1"/>
</dbReference>
<comment type="caution">
    <text evidence="2">The sequence shown here is derived from an EMBL/GenBank/DDBJ whole genome shotgun (WGS) entry which is preliminary data.</text>
</comment>
<dbReference type="Proteomes" id="UP000485367">
    <property type="component" value="Unassembled WGS sequence"/>
</dbReference>
<dbReference type="EMBL" id="MWBO01000053">
    <property type="protein sequence ID" value="OQA51992.1"/>
    <property type="molecule type" value="Genomic_DNA"/>
</dbReference>
<dbReference type="InterPro" id="IPR053737">
    <property type="entry name" value="Type_II_TA_Toxin"/>
</dbReference>
<dbReference type="InterPro" id="IPR003812">
    <property type="entry name" value="Fido"/>
</dbReference>
<dbReference type="Gene3D" id="1.20.120.1870">
    <property type="entry name" value="Fic/DOC protein, Fido domain"/>
    <property type="match status" value="1"/>
</dbReference>
<dbReference type="GO" id="GO:0016301">
    <property type="term" value="F:kinase activity"/>
    <property type="evidence" value="ECO:0007669"/>
    <property type="project" value="InterPro"/>
</dbReference>
<dbReference type="Pfam" id="PF02661">
    <property type="entry name" value="Fic"/>
    <property type="match status" value="1"/>
</dbReference>
<feature type="domain" description="Fido" evidence="1">
    <location>
        <begin position="7"/>
        <end position="136"/>
    </location>
</feature>
<dbReference type="PROSITE" id="PS51459">
    <property type="entry name" value="FIDO"/>
    <property type="match status" value="1"/>
</dbReference>
<gene>
    <name evidence="2" type="ORF">BWY43_00712</name>
</gene>
<dbReference type="PANTHER" id="PTHR39426">
    <property type="entry name" value="HOMOLOGY TO DEATH-ON-CURING PROTEIN OF PHAGE P1"/>
    <property type="match status" value="1"/>
</dbReference>
<dbReference type="SUPFAM" id="SSF140931">
    <property type="entry name" value="Fic-like"/>
    <property type="match status" value="1"/>
</dbReference>
<evidence type="ECO:0000313" key="2">
    <source>
        <dbReference type="EMBL" id="OQA51992.1"/>
    </source>
</evidence>
<sequence>MRSTKRIGLDHIRDIAHQLAVATMNWDEPIPAFETRFPKVLESCIAAPFQTYNRRELYEGLSKKAAVLFYLLVKNHPFQNGNKRIAVTTMLVFLFLNKCWLKIQPTKLYNLAIWVAQSDSELKDVVIEGIRELVEKYSVKVS</sequence>
<dbReference type="InterPro" id="IPR006440">
    <property type="entry name" value="Doc"/>
</dbReference>
<evidence type="ECO:0000259" key="1">
    <source>
        <dbReference type="PROSITE" id="PS51459"/>
    </source>
</evidence>
<protein>
    <submittedName>
        <fullName evidence="2">Fic/DOC family protein</fullName>
    </submittedName>
</protein>
<proteinExistence type="predicted"/>
<dbReference type="InterPro" id="IPR036597">
    <property type="entry name" value="Fido-like_dom_sf"/>
</dbReference>
<reference evidence="2" key="1">
    <citation type="submission" date="2017-02" db="EMBL/GenBank/DDBJ databases">
        <title>Delving into the versatile metabolic prowess of the omnipresent phylum Bacteroidetes.</title>
        <authorList>
            <person name="Nobu M.K."/>
            <person name="Mei R."/>
            <person name="Narihiro T."/>
            <person name="Kuroda K."/>
            <person name="Liu W.-T."/>
        </authorList>
    </citation>
    <scope>NUCLEOTIDE SEQUENCE</scope>
    <source>
        <strain evidence="2">ADurb.Bin280</strain>
    </source>
</reference>
<organism evidence="2">
    <name type="scientific">candidate division WS2 bacterium ADurb.Bin280</name>
    <dbReference type="NCBI Taxonomy" id="1852829"/>
    <lineage>
        <taxon>Bacteria</taxon>
        <taxon>candidate division WS2</taxon>
    </lineage>
</organism>
<accession>A0A1V5SD84</accession>